<evidence type="ECO:0000256" key="1">
    <source>
        <dbReference type="ARBA" id="ARBA00004127"/>
    </source>
</evidence>
<dbReference type="Proteomes" id="UP000476332">
    <property type="component" value="Unassembled WGS sequence"/>
</dbReference>
<feature type="transmembrane region" description="Helical" evidence="5">
    <location>
        <begin position="52"/>
        <end position="73"/>
    </location>
</feature>
<evidence type="ECO:0000313" key="7">
    <source>
        <dbReference type="Proteomes" id="UP000476332"/>
    </source>
</evidence>
<dbReference type="RefSeq" id="WP_163046224.1">
    <property type="nucleotide sequence ID" value="NZ_JAAAMJ010000040.1"/>
</dbReference>
<comment type="subcellular location">
    <subcellularLocation>
        <location evidence="1">Endomembrane system</location>
        <topology evidence="1">Multi-pass membrane protein</topology>
    </subcellularLocation>
</comment>
<proteinExistence type="predicted"/>
<feature type="transmembrane region" description="Helical" evidence="5">
    <location>
        <begin position="182"/>
        <end position="201"/>
    </location>
</feature>
<dbReference type="PANTHER" id="PTHR12714:SF9">
    <property type="entry name" value="PROTEIN-S-ISOPRENYLCYSTEINE O-METHYLTRANSFERASE"/>
    <property type="match status" value="1"/>
</dbReference>
<dbReference type="EMBL" id="JAAAMJ010000040">
    <property type="protein sequence ID" value="NDV89379.1"/>
    <property type="molecule type" value="Genomic_DNA"/>
</dbReference>
<dbReference type="GO" id="GO:0032259">
    <property type="term" value="P:methylation"/>
    <property type="evidence" value="ECO:0007669"/>
    <property type="project" value="UniProtKB-KW"/>
</dbReference>
<evidence type="ECO:0000256" key="4">
    <source>
        <dbReference type="ARBA" id="ARBA00023136"/>
    </source>
</evidence>
<dbReference type="Gene3D" id="1.20.120.1630">
    <property type="match status" value="1"/>
</dbReference>
<keyword evidence="4 5" id="KW-0472">Membrane</keyword>
<evidence type="ECO:0000313" key="6">
    <source>
        <dbReference type="EMBL" id="NDV89379.1"/>
    </source>
</evidence>
<dbReference type="GO" id="GO:0012505">
    <property type="term" value="C:endomembrane system"/>
    <property type="evidence" value="ECO:0007669"/>
    <property type="project" value="UniProtKB-SubCell"/>
</dbReference>
<dbReference type="InterPro" id="IPR007318">
    <property type="entry name" value="Phopholipid_MeTrfase"/>
</dbReference>
<dbReference type="Pfam" id="PF04191">
    <property type="entry name" value="PEMT"/>
    <property type="match status" value="1"/>
</dbReference>
<dbReference type="AlphaFoldDB" id="A0A6L9MN99"/>
<name>A0A6L9MN99_9HYPH</name>
<sequence length="210" mass="22940">MTDIATTHRDLDALQLRRKTTIWVVVGALAPLLVLTTGSAQPGSLYRASLEAAGIMLIVAGILGRTWCTLYIGGRKPRTLVTDGPYSVSRNPLYLFAFVAAAGLGAQSGSLIVASLFVVGAYAIFLPVVRHEEIALRAIFGAGYDAYRKRVPRFLPRLSQWQDAPILMIDPKHHRQTALEGLILLAFVPAFYAAEWLRILVPSLPVLHLP</sequence>
<keyword evidence="6" id="KW-0489">Methyltransferase</keyword>
<evidence type="ECO:0000256" key="3">
    <source>
        <dbReference type="ARBA" id="ARBA00022989"/>
    </source>
</evidence>
<keyword evidence="3 5" id="KW-1133">Transmembrane helix</keyword>
<dbReference type="PANTHER" id="PTHR12714">
    <property type="entry name" value="PROTEIN-S ISOPRENYLCYSTEINE O-METHYLTRANSFERASE"/>
    <property type="match status" value="1"/>
</dbReference>
<protein>
    <submittedName>
        <fullName evidence="6">Isoprenylcysteine carboxylmethyltransferase family protein</fullName>
    </submittedName>
</protein>
<keyword evidence="2 5" id="KW-0812">Transmembrane</keyword>
<dbReference type="GO" id="GO:0008168">
    <property type="term" value="F:methyltransferase activity"/>
    <property type="evidence" value="ECO:0007669"/>
    <property type="project" value="UniProtKB-KW"/>
</dbReference>
<accession>A0A6L9MN99</accession>
<feature type="transmembrane region" description="Helical" evidence="5">
    <location>
        <begin position="93"/>
        <end position="126"/>
    </location>
</feature>
<reference evidence="6 7" key="1">
    <citation type="submission" date="2020-01" db="EMBL/GenBank/DDBJ databases">
        <title>Genomes of bacteria type strains.</title>
        <authorList>
            <person name="Chen J."/>
            <person name="Zhu S."/>
            <person name="Chen J."/>
        </authorList>
    </citation>
    <scope>NUCLEOTIDE SEQUENCE [LARGE SCALE GENOMIC DNA]</scope>
    <source>
        <strain evidence="6 7">KCTC 52919</strain>
    </source>
</reference>
<keyword evidence="7" id="KW-1185">Reference proteome</keyword>
<gene>
    <name evidence="6" type="ORF">GTW51_22225</name>
</gene>
<evidence type="ECO:0000256" key="2">
    <source>
        <dbReference type="ARBA" id="ARBA00022692"/>
    </source>
</evidence>
<feature type="transmembrane region" description="Helical" evidence="5">
    <location>
        <begin position="20"/>
        <end position="40"/>
    </location>
</feature>
<organism evidence="6 7">
    <name type="scientific">Aurantimonas aggregata</name>
    <dbReference type="NCBI Taxonomy" id="2047720"/>
    <lineage>
        <taxon>Bacteria</taxon>
        <taxon>Pseudomonadati</taxon>
        <taxon>Pseudomonadota</taxon>
        <taxon>Alphaproteobacteria</taxon>
        <taxon>Hyphomicrobiales</taxon>
        <taxon>Aurantimonadaceae</taxon>
        <taxon>Aurantimonas</taxon>
    </lineage>
</organism>
<keyword evidence="6" id="KW-0808">Transferase</keyword>
<evidence type="ECO:0000256" key="5">
    <source>
        <dbReference type="SAM" id="Phobius"/>
    </source>
</evidence>
<comment type="caution">
    <text evidence="6">The sequence shown here is derived from an EMBL/GenBank/DDBJ whole genome shotgun (WGS) entry which is preliminary data.</text>
</comment>